<dbReference type="EnsemblPlants" id="Zm00001eb251220_T001">
    <property type="protein sequence ID" value="Zm00001eb251220_P001"/>
    <property type="gene ID" value="Zm00001eb251220"/>
</dbReference>
<feature type="compositionally biased region" description="Polar residues" evidence="1">
    <location>
        <begin position="87"/>
        <end position="105"/>
    </location>
</feature>
<protein>
    <submittedName>
        <fullName evidence="2">Uncharacterized protein</fullName>
    </submittedName>
</protein>
<reference evidence="2" key="2">
    <citation type="submission" date="2019-07" db="EMBL/GenBank/DDBJ databases">
        <authorList>
            <person name="Seetharam A."/>
            <person name="Woodhouse M."/>
            <person name="Cannon E."/>
        </authorList>
    </citation>
    <scope>NUCLEOTIDE SEQUENCE [LARGE SCALE GENOMIC DNA]</scope>
    <source>
        <strain evidence="2">cv. B73</strain>
    </source>
</reference>
<evidence type="ECO:0000313" key="2">
    <source>
        <dbReference type="EnsemblPlants" id="Zm00001eb251220_P001"/>
    </source>
</evidence>
<organism evidence="2 3">
    <name type="scientific">Zea mays</name>
    <name type="common">Maize</name>
    <dbReference type="NCBI Taxonomy" id="4577"/>
    <lineage>
        <taxon>Eukaryota</taxon>
        <taxon>Viridiplantae</taxon>
        <taxon>Streptophyta</taxon>
        <taxon>Embryophyta</taxon>
        <taxon>Tracheophyta</taxon>
        <taxon>Spermatophyta</taxon>
        <taxon>Magnoliopsida</taxon>
        <taxon>Liliopsida</taxon>
        <taxon>Poales</taxon>
        <taxon>Poaceae</taxon>
        <taxon>PACMAD clade</taxon>
        <taxon>Panicoideae</taxon>
        <taxon>Andropogonodae</taxon>
        <taxon>Andropogoneae</taxon>
        <taxon>Tripsacinae</taxon>
        <taxon>Zea</taxon>
    </lineage>
</organism>
<proteinExistence type="predicted"/>
<keyword evidence="3" id="KW-1185">Reference proteome</keyword>
<dbReference type="InParanoid" id="A0A804PNE6"/>
<reference evidence="3" key="1">
    <citation type="journal article" date="2009" name="Science">
        <title>The B73 maize genome: complexity, diversity, and dynamics.</title>
        <authorList>
            <person name="Schnable P.S."/>
            <person name="Ware D."/>
            <person name="Fulton R.S."/>
            <person name="Stein J.C."/>
            <person name="Wei F."/>
            <person name="Pasternak S."/>
            <person name="Liang C."/>
            <person name="Zhang J."/>
            <person name="Fulton L."/>
            <person name="Graves T.A."/>
            <person name="Minx P."/>
            <person name="Reily A.D."/>
            <person name="Courtney L."/>
            <person name="Kruchowski S.S."/>
            <person name="Tomlinson C."/>
            <person name="Strong C."/>
            <person name="Delehaunty K."/>
            <person name="Fronick C."/>
            <person name="Courtney B."/>
            <person name="Rock S.M."/>
            <person name="Belter E."/>
            <person name="Du F."/>
            <person name="Kim K."/>
            <person name="Abbott R.M."/>
            <person name="Cotton M."/>
            <person name="Levy A."/>
            <person name="Marchetto P."/>
            <person name="Ochoa K."/>
            <person name="Jackson S.M."/>
            <person name="Gillam B."/>
            <person name="Chen W."/>
            <person name="Yan L."/>
            <person name="Higginbotham J."/>
            <person name="Cardenas M."/>
            <person name="Waligorski J."/>
            <person name="Applebaum E."/>
            <person name="Phelps L."/>
            <person name="Falcone J."/>
            <person name="Kanchi K."/>
            <person name="Thane T."/>
            <person name="Scimone A."/>
            <person name="Thane N."/>
            <person name="Henke J."/>
            <person name="Wang T."/>
            <person name="Ruppert J."/>
            <person name="Shah N."/>
            <person name="Rotter K."/>
            <person name="Hodges J."/>
            <person name="Ingenthron E."/>
            <person name="Cordes M."/>
            <person name="Kohlberg S."/>
            <person name="Sgro J."/>
            <person name="Delgado B."/>
            <person name="Mead K."/>
            <person name="Chinwalla A."/>
            <person name="Leonard S."/>
            <person name="Crouse K."/>
            <person name="Collura K."/>
            <person name="Kudrna D."/>
            <person name="Currie J."/>
            <person name="He R."/>
            <person name="Angelova A."/>
            <person name="Rajasekar S."/>
            <person name="Mueller T."/>
            <person name="Lomeli R."/>
            <person name="Scara G."/>
            <person name="Ko A."/>
            <person name="Delaney K."/>
            <person name="Wissotski M."/>
            <person name="Lopez G."/>
            <person name="Campos D."/>
            <person name="Braidotti M."/>
            <person name="Ashley E."/>
            <person name="Golser W."/>
            <person name="Kim H."/>
            <person name="Lee S."/>
            <person name="Lin J."/>
            <person name="Dujmic Z."/>
            <person name="Kim W."/>
            <person name="Talag J."/>
            <person name="Zuccolo A."/>
            <person name="Fan C."/>
            <person name="Sebastian A."/>
            <person name="Kramer M."/>
            <person name="Spiegel L."/>
            <person name="Nascimento L."/>
            <person name="Zutavern T."/>
            <person name="Miller B."/>
            <person name="Ambroise C."/>
            <person name="Muller S."/>
            <person name="Spooner W."/>
            <person name="Narechania A."/>
            <person name="Ren L."/>
            <person name="Wei S."/>
            <person name="Kumari S."/>
            <person name="Faga B."/>
            <person name="Levy M.J."/>
            <person name="McMahan L."/>
            <person name="Van Buren P."/>
            <person name="Vaughn M.W."/>
            <person name="Ying K."/>
            <person name="Yeh C.-T."/>
            <person name="Emrich S.J."/>
            <person name="Jia Y."/>
            <person name="Kalyanaraman A."/>
            <person name="Hsia A.-P."/>
            <person name="Barbazuk W.B."/>
            <person name="Baucom R.S."/>
            <person name="Brutnell T.P."/>
            <person name="Carpita N.C."/>
            <person name="Chaparro C."/>
            <person name="Chia J.-M."/>
            <person name="Deragon J.-M."/>
            <person name="Estill J.C."/>
            <person name="Fu Y."/>
            <person name="Jeddeloh J.A."/>
            <person name="Han Y."/>
            <person name="Lee H."/>
            <person name="Li P."/>
            <person name="Lisch D.R."/>
            <person name="Liu S."/>
            <person name="Liu Z."/>
            <person name="Nagel D.H."/>
            <person name="McCann M.C."/>
            <person name="SanMiguel P."/>
            <person name="Myers A.M."/>
            <person name="Nettleton D."/>
            <person name="Nguyen J."/>
            <person name="Penning B.W."/>
            <person name="Ponnala L."/>
            <person name="Schneider K.L."/>
            <person name="Schwartz D.C."/>
            <person name="Sharma A."/>
            <person name="Soderlund C."/>
            <person name="Springer N.M."/>
            <person name="Sun Q."/>
            <person name="Wang H."/>
            <person name="Waterman M."/>
            <person name="Westerman R."/>
            <person name="Wolfgruber T.K."/>
            <person name="Yang L."/>
            <person name="Yu Y."/>
            <person name="Zhang L."/>
            <person name="Zhou S."/>
            <person name="Zhu Q."/>
            <person name="Bennetzen J.L."/>
            <person name="Dawe R.K."/>
            <person name="Jiang J."/>
            <person name="Jiang N."/>
            <person name="Presting G.G."/>
            <person name="Wessler S.R."/>
            <person name="Aluru S."/>
            <person name="Martienssen R.A."/>
            <person name="Clifton S.W."/>
            <person name="McCombie W.R."/>
            <person name="Wing R.A."/>
            <person name="Wilson R.K."/>
        </authorList>
    </citation>
    <scope>NUCLEOTIDE SEQUENCE [LARGE SCALE GENOMIC DNA]</scope>
    <source>
        <strain evidence="3">cv. B73</strain>
    </source>
</reference>
<reference evidence="2" key="3">
    <citation type="submission" date="2021-05" db="UniProtKB">
        <authorList>
            <consortium name="EnsemblPlants"/>
        </authorList>
    </citation>
    <scope>IDENTIFICATION</scope>
    <source>
        <strain evidence="2">cv. B73</strain>
    </source>
</reference>
<name>A0A804PNE6_MAIZE</name>
<dbReference type="AlphaFoldDB" id="A0A804PNE6"/>
<sequence>MQQSSASSTDLDGVVVAVAREAEGAERAVHAVEAVHVALALVRVGVDPALDEEARAQQRLQPRRPPPVLGVDVVSAPAASLRAQTVPDTHTHLNSVQHSNVATETDQPRTTKTEQRKNERNQLPWHLCSSVRDAPRGLSPSRRC</sequence>
<evidence type="ECO:0000256" key="1">
    <source>
        <dbReference type="SAM" id="MobiDB-lite"/>
    </source>
</evidence>
<feature type="region of interest" description="Disordered" evidence="1">
    <location>
        <begin position="87"/>
        <end position="144"/>
    </location>
</feature>
<dbReference type="Proteomes" id="UP000007305">
    <property type="component" value="Chromosome 5"/>
</dbReference>
<accession>A0A804PNE6</accession>
<feature type="compositionally biased region" description="Basic and acidic residues" evidence="1">
    <location>
        <begin position="106"/>
        <end position="120"/>
    </location>
</feature>
<evidence type="ECO:0000313" key="3">
    <source>
        <dbReference type="Proteomes" id="UP000007305"/>
    </source>
</evidence>
<dbReference type="Gramene" id="Zm00001eb251220_T001">
    <property type="protein sequence ID" value="Zm00001eb251220_P001"/>
    <property type="gene ID" value="Zm00001eb251220"/>
</dbReference>